<dbReference type="EMBL" id="FWXT01000002">
    <property type="protein sequence ID" value="SMC90616.1"/>
    <property type="molecule type" value="Genomic_DNA"/>
</dbReference>
<accession>A0A1W2D099</accession>
<dbReference type="RefSeq" id="WP_144008975.1">
    <property type="nucleotide sequence ID" value="NZ_FWXT01000002.1"/>
</dbReference>
<evidence type="ECO:0000313" key="2">
    <source>
        <dbReference type="Proteomes" id="UP000192756"/>
    </source>
</evidence>
<reference evidence="2" key="1">
    <citation type="submission" date="2017-04" db="EMBL/GenBank/DDBJ databases">
        <authorList>
            <person name="Varghese N."/>
            <person name="Submissions S."/>
        </authorList>
    </citation>
    <scope>NUCLEOTIDE SEQUENCE [LARGE SCALE GENOMIC DNA]</scope>
    <source>
        <strain evidence="2">DSM 12126</strain>
    </source>
</reference>
<dbReference type="Proteomes" id="UP000192756">
    <property type="component" value="Unassembled WGS sequence"/>
</dbReference>
<gene>
    <name evidence="1" type="ORF">SAMN04488524_3445</name>
</gene>
<name>A0A1W2D099_9SPHI</name>
<sequence>MATESPESPGKEINRYNIPQTTHIARINRTPCKTVSILKAAYKAKRTKAIARIFINICKYAYSMLS</sequence>
<dbReference type="AlphaFoldDB" id="A0A1W2D099"/>
<organism evidence="1 2">
    <name type="scientific">Pedobacter africanus</name>
    <dbReference type="NCBI Taxonomy" id="151894"/>
    <lineage>
        <taxon>Bacteria</taxon>
        <taxon>Pseudomonadati</taxon>
        <taxon>Bacteroidota</taxon>
        <taxon>Sphingobacteriia</taxon>
        <taxon>Sphingobacteriales</taxon>
        <taxon>Sphingobacteriaceae</taxon>
        <taxon>Pedobacter</taxon>
    </lineage>
</organism>
<protein>
    <submittedName>
        <fullName evidence="1">Uncharacterized protein</fullName>
    </submittedName>
</protein>
<proteinExistence type="predicted"/>
<evidence type="ECO:0000313" key="1">
    <source>
        <dbReference type="EMBL" id="SMC90616.1"/>
    </source>
</evidence>
<keyword evidence="2" id="KW-1185">Reference proteome</keyword>
<dbReference type="OrthoDB" id="769460at2"/>